<dbReference type="EMBL" id="JACHJQ010000005">
    <property type="protein sequence ID" value="MBB4908728.1"/>
    <property type="molecule type" value="Genomic_DNA"/>
</dbReference>
<evidence type="ECO:0000313" key="1">
    <source>
        <dbReference type="EMBL" id="MBB4908728.1"/>
    </source>
</evidence>
<dbReference type="Proteomes" id="UP000520767">
    <property type="component" value="Unassembled WGS sequence"/>
</dbReference>
<sequence>METMESVRGGVMVDGFVGDLAVVSIVNADTTTAQTLTPSFADILAAAS</sequence>
<dbReference type="RefSeq" id="WP_184812846.1">
    <property type="nucleotide sequence ID" value="NZ_JACHJQ010000005.1"/>
</dbReference>
<comment type="caution">
    <text evidence="1">The sequence shown here is derived from an EMBL/GenBank/DDBJ whole genome shotgun (WGS) entry which is preliminary data.</text>
</comment>
<keyword evidence="2" id="KW-1185">Reference proteome</keyword>
<protein>
    <submittedName>
        <fullName evidence="1">Uncharacterized protein</fullName>
    </submittedName>
</protein>
<accession>A0A7W7VFV4</accession>
<proteinExistence type="predicted"/>
<name>A0A7W7VFV4_9PSEU</name>
<gene>
    <name evidence="1" type="ORF">FHR82_004981</name>
</gene>
<evidence type="ECO:0000313" key="2">
    <source>
        <dbReference type="Proteomes" id="UP000520767"/>
    </source>
</evidence>
<reference evidence="1 2" key="1">
    <citation type="submission" date="2020-08" db="EMBL/GenBank/DDBJ databases">
        <title>Genomic Encyclopedia of Type Strains, Phase III (KMG-III): the genomes of soil and plant-associated and newly described type strains.</title>
        <authorList>
            <person name="Whitman W."/>
        </authorList>
    </citation>
    <scope>NUCLEOTIDE SEQUENCE [LARGE SCALE GENOMIC DNA]</scope>
    <source>
        <strain evidence="1 2">CECT 8960</strain>
    </source>
</reference>
<organism evidence="1 2">
    <name type="scientific">Actinophytocola algeriensis</name>
    <dbReference type="NCBI Taxonomy" id="1768010"/>
    <lineage>
        <taxon>Bacteria</taxon>
        <taxon>Bacillati</taxon>
        <taxon>Actinomycetota</taxon>
        <taxon>Actinomycetes</taxon>
        <taxon>Pseudonocardiales</taxon>
        <taxon>Pseudonocardiaceae</taxon>
    </lineage>
</organism>
<dbReference type="AlphaFoldDB" id="A0A7W7VFV4"/>